<evidence type="ECO:0008006" key="3">
    <source>
        <dbReference type="Google" id="ProtNLM"/>
    </source>
</evidence>
<gene>
    <name evidence="1" type="ORF">NSE01_14740</name>
</gene>
<dbReference type="AlphaFoldDB" id="A0A512AIX8"/>
<dbReference type="OrthoDB" id="555447at2"/>
<accession>A0A512AIX8</accession>
<protein>
    <recommendedName>
        <fullName evidence="3">UDP-N-acetylglucosamine--LPS N-acetylglucosamine transferase</fullName>
    </recommendedName>
</protein>
<dbReference type="Gene3D" id="3.40.50.2000">
    <property type="entry name" value="Glycogen Phosphorylase B"/>
    <property type="match status" value="1"/>
</dbReference>
<proteinExistence type="predicted"/>
<reference evidence="1 2" key="1">
    <citation type="submission" date="2019-07" db="EMBL/GenBank/DDBJ databases">
        <title>Whole genome shotgun sequence of Novosphingobium sediminis NBRC 106119.</title>
        <authorList>
            <person name="Hosoyama A."/>
            <person name="Uohara A."/>
            <person name="Ohji S."/>
            <person name="Ichikawa N."/>
        </authorList>
    </citation>
    <scope>NUCLEOTIDE SEQUENCE [LARGE SCALE GENOMIC DNA]</scope>
    <source>
        <strain evidence="1 2">NBRC 106119</strain>
    </source>
</reference>
<keyword evidence="2" id="KW-1185">Reference proteome</keyword>
<organism evidence="1 2">
    <name type="scientific">Novosphingobium sediminis</name>
    <dbReference type="NCBI Taxonomy" id="707214"/>
    <lineage>
        <taxon>Bacteria</taxon>
        <taxon>Pseudomonadati</taxon>
        <taxon>Pseudomonadota</taxon>
        <taxon>Alphaproteobacteria</taxon>
        <taxon>Sphingomonadales</taxon>
        <taxon>Sphingomonadaceae</taxon>
        <taxon>Novosphingobium</taxon>
    </lineage>
</organism>
<comment type="caution">
    <text evidence="1">The sequence shown here is derived from an EMBL/GenBank/DDBJ whole genome shotgun (WGS) entry which is preliminary data.</text>
</comment>
<evidence type="ECO:0000313" key="1">
    <source>
        <dbReference type="EMBL" id="GEN99641.1"/>
    </source>
</evidence>
<dbReference type="RefSeq" id="WP_147158998.1">
    <property type="nucleotide sequence ID" value="NZ_BJYR01000010.1"/>
</dbReference>
<sequence length="153" mass="16573">MAGTPKKRLLAIASGGGHWIELLRLRPAFEGWDVAYVSMFENYTSAVPGARYYTVPDASRFDKLAFGKVMVKAAGIMLRERPHAIVTTGSAPMLAFLLLGRMMGTKSLWIDSIAQAEEMSSSGKVAKRLATTAIAQWPEVAAAEEIPCWGAVL</sequence>
<evidence type="ECO:0000313" key="2">
    <source>
        <dbReference type="Proteomes" id="UP000321464"/>
    </source>
</evidence>
<dbReference type="Proteomes" id="UP000321464">
    <property type="component" value="Unassembled WGS sequence"/>
</dbReference>
<name>A0A512AIX8_9SPHN</name>
<dbReference type="EMBL" id="BJYR01000010">
    <property type="protein sequence ID" value="GEN99641.1"/>
    <property type="molecule type" value="Genomic_DNA"/>
</dbReference>